<dbReference type="Proteomes" id="UP000019132">
    <property type="component" value="Unassembled WGS sequence"/>
</dbReference>
<dbReference type="PROSITE" id="PS51914">
    <property type="entry name" value="MRH"/>
    <property type="match status" value="1"/>
</dbReference>
<comment type="subcellular location">
    <subcellularLocation>
        <location evidence="1">Endoplasmic reticulum</location>
    </subcellularLocation>
</comment>
<evidence type="ECO:0000256" key="1">
    <source>
        <dbReference type="ARBA" id="ARBA00004240"/>
    </source>
</evidence>
<dbReference type="GO" id="GO:0005788">
    <property type="term" value="C:endoplasmic reticulum lumen"/>
    <property type="evidence" value="ECO:0007669"/>
    <property type="project" value="TreeGrafter"/>
</dbReference>
<reference evidence="10" key="2">
    <citation type="submission" date="2010-04" db="EMBL/GenBank/DDBJ databases">
        <authorList>
            <person name="Buell R."/>
            <person name="Hamilton J."/>
            <person name="Hostetler J."/>
        </authorList>
    </citation>
    <scope>NUCLEOTIDE SEQUENCE [LARGE SCALE GENOMIC DNA]</scope>
    <source>
        <strain evidence="10">DAOM:BR144</strain>
    </source>
</reference>
<dbReference type="EMBL" id="GL376633">
    <property type="status" value="NOT_ANNOTATED_CDS"/>
    <property type="molecule type" value="Genomic_DNA"/>
</dbReference>
<evidence type="ECO:0000313" key="10">
    <source>
        <dbReference type="Proteomes" id="UP000019132"/>
    </source>
</evidence>
<feature type="chain" id="PRO_5003867829" evidence="6">
    <location>
        <begin position="26"/>
        <end position="399"/>
    </location>
</feature>
<dbReference type="GO" id="GO:0030970">
    <property type="term" value="P:retrograde protein transport, ER to cytosol"/>
    <property type="evidence" value="ECO:0007669"/>
    <property type="project" value="TreeGrafter"/>
</dbReference>
<evidence type="ECO:0000259" key="7">
    <source>
        <dbReference type="PROSITE" id="PS51788"/>
    </source>
</evidence>
<evidence type="ECO:0000259" key="8">
    <source>
        <dbReference type="PROSITE" id="PS51914"/>
    </source>
</evidence>
<dbReference type="PANTHER" id="PTHR15414:SF0">
    <property type="entry name" value="ENDOPLASMIC RETICULUM LECTIN 1"/>
    <property type="match status" value="1"/>
</dbReference>
<reference evidence="10" key="1">
    <citation type="journal article" date="2010" name="Genome Biol.">
        <title>Genome sequence of the necrotrophic plant pathogen Pythium ultimum reveals original pathogenicity mechanisms and effector repertoire.</title>
        <authorList>
            <person name="Levesque C.A."/>
            <person name="Brouwer H."/>
            <person name="Cano L."/>
            <person name="Hamilton J.P."/>
            <person name="Holt C."/>
            <person name="Huitema E."/>
            <person name="Raffaele S."/>
            <person name="Robideau G.P."/>
            <person name="Thines M."/>
            <person name="Win J."/>
            <person name="Zerillo M.M."/>
            <person name="Beakes G.W."/>
            <person name="Boore J.L."/>
            <person name="Busam D."/>
            <person name="Dumas B."/>
            <person name="Ferriera S."/>
            <person name="Fuerstenberg S.I."/>
            <person name="Gachon C.M."/>
            <person name="Gaulin E."/>
            <person name="Govers F."/>
            <person name="Grenville-Briggs L."/>
            <person name="Horner N."/>
            <person name="Hostetler J."/>
            <person name="Jiang R.H."/>
            <person name="Johnson J."/>
            <person name="Krajaejun T."/>
            <person name="Lin H."/>
            <person name="Meijer H.J."/>
            <person name="Moore B."/>
            <person name="Morris P."/>
            <person name="Phuntmart V."/>
            <person name="Puiu D."/>
            <person name="Shetty J."/>
            <person name="Stajich J.E."/>
            <person name="Tripathy S."/>
            <person name="Wawra S."/>
            <person name="van West P."/>
            <person name="Whitty B.R."/>
            <person name="Coutinho P.M."/>
            <person name="Henrissat B."/>
            <person name="Martin F."/>
            <person name="Thomas P.D."/>
            <person name="Tyler B.M."/>
            <person name="De Vries R.P."/>
            <person name="Kamoun S."/>
            <person name="Yandell M."/>
            <person name="Tisserat N."/>
            <person name="Buell C.R."/>
        </authorList>
    </citation>
    <scope>NUCLEOTIDE SEQUENCE</scope>
    <source>
        <strain evidence="10">DAOM:BR144</strain>
    </source>
</reference>
<feature type="signal peptide" evidence="6">
    <location>
        <begin position="1"/>
        <end position="25"/>
    </location>
</feature>
<dbReference type="VEuPathDB" id="FungiDB:PYU1_G005332"/>
<name>K3WK51_GLOUD</name>
<dbReference type="AlphaFoldDB" id="K3WK51"/>
<dbReference type="InParanoid" id="K3WK51"/>
<evidence type="ECO:0000256" key="3">
    <source>
        <dbReference type="ARBA" id="ARBA00022824"/>
    </source>
</evidence>
<dbReference type="InterPro" id="IPR009011">
    <property type="entry name" value="Man6P_isomerase_rcpt-bd_dom_sf"/>
</dbReference>
<keyword evidence="3" id="KW-0256">Endoplasmic reticulum</keyword>
<dbReference type="InterPro" id="IPR044865">
    <property type="entry name" value="MRH_dom"/>
</dbReference>
<keyword evidence="4" id="KW-1015">Disulfide bond</keyword>
<proteinExistence type="predicted"/>
<dbReference type="EnsemblProtists" id="PYU1_T005343">
    <property type="protein sequence ID" value="PYU1_T005343"/>
    <property type="gene ID" value="PYU1_G005332"/>
</dbReference>
<dbReference type="InterPro" id="IPR012913">
    <property type="entry name" value="OS9-like_dom"/>
</dbReference>
<dbReference type="GO" id="GO:0030968">
    <property type="term" value="P:endoplasmic reticulum unfolded protein response"/>
    <property type="evidence" value="ECO:0007669"/>
    <property type="project" value="InterPro"/>
</dbReference>
<dbReference type="InterPro" id="IPR034750">
    <property type="entry name" value="CULT"/>
</dbReference>
<evidence type="ECO:0000256" key="6">
    <source>
        <dbReference type="SAM" id="SignalP"/>
    </source>
</evidence>
<keyword evidence="2 6" id="KW-0732">Signal</keyword>
<sequence>MSGMTARKALALLLFVGLCALPTAALSRPKKTLAVQPAASEKDGAVDHHHDDHEHEQHEDEEGNVVVRCRFCGATVAFKKDYIGLHDTSKAVASKRESILGDDGELHTFVNPSRVEMDLAGFKKSYAMESEAYTSKATFFEDYNWRDIHCSSCKRHLGWKFHHDELQQCINAKAIEGITAKTKSAAAPQQDTVDAAASEKERKVKIVQDVLEGDCIAATSGWWSYQVCYGKEVRQYHEEADGTRPSDWSMGVYVEDDKALDTPDLGTDVVQYFAGGQHCDENGELRNTKVTYTCCKTNPKVLSIESVEEPSLCSYIINVCIPELCDGTGNDATADATLADTKKYTELCESELADSLTTERDSDIKKKNVPPSFTTLRWSTVISEDSSELDWVRRLKFKA</sequence>
<dbReference type="STRING" id="431595.K3WK51"/>
<protein>
    <submittedName>
        <fullName evidence="9">Uncharacterized protein</fullName>
    </submittedName>
</protein>
<dbReference type="PANTHER" id="PTHR15414">
    <property type="entry name" value="OS-9-RELATED"/>
    <property type="match status" value="1"/>
</dbReference>
<feature type="region of interest" description="Disordered" evidence="5">
    <location>
        <begin position="30"/>
        <end position="61"/>
    </location>
</feature>
<feature type="domain" description="CULT" evidence="7">
    <location>
        <begin position="64"/>
        <end position="182"/>
    </location>
</feature>
<dbReference type="eggNOG" id="KOG3394">
    <property type="taxonomic scope" value="Eukaryota"/>
</dbReference>
<keyword evidence="10" id="KW-1185">Reference proteome</keyword>
<evidence type="ECO:0000256" key="4">
    <source>
        <dbReference type="ARBA" id="ARBA00023157"/>
    </source>
</evidence>
<evidence type="ECO:0000256" key="2">
    <source>
        <dbReference type="ARBA" id="ARBA00022729"/>
    </source>
</evidence>
<accession>K3WK51</accession>
<dbReference type="CDD" id="cd15777">
    <property type="entry name" value="CRBN_C_like"/>
    <property type="match status" value="1"/>
</dbReference>
<dbReference type="InterPro" id="IPR045149">
    <property type="entry name" value="OS-9-like"/>
</dbReference>
<evidence type="ECO:0000256" key="5">
    <source>
        <dbReference type="SAM" id="MobiDB-lite"/>
    </source>
</evidence>
<dbReference type="Pfam" id="PF07915">
    <property type="entry name" value="PRKCSH"/>
    <property type="match status" value="1"/>
</dbReference>
<dbReference type="PROSITE" id="PS51788">
    <property type="entry name" value="CULT"/>
    <property type="match status" value="1"/>
</dbReference>
<dbReference type="OMA" id="WSYQVCY"/>
<feature type="domain" description="MRH" evidence="8">
    <location>
        <begin position="213"/>
        <end position="327"/>
    </location>
</feature>
<evidence type="ECO:0000313" key="9">
    <source>
        <dbReference type="EnsemblProtists" id="PYU1_T005343"/>
    </source>
</evidence>
<feature type="compositionally biased region" description="Basic and acidic residues" evidence="5">
    <location>
        <begin position="40"/>
        <end position="58"/>
    </location>
</feature>
<reference evidence="9" key="3">
    <citation type="submission" date="2015-02" db="UniProtKB">
        <authorList>
            <consortium name="EnsemblProtists"/>
        </authorList>
    </citation>
    <scope>IDENTIFICATION</scope>
    <source>
        <strain evidence="9">DAOM BR144</strain>
    </source>
</reference>
<dbReference type="HOGENOM" id="CLU_053249_0_0_1"/>
<dbReference type="Gene3D" id="2.170.150.20">
    <property type="entry name" value="Peptide methionine sulfoxide reductase"/>
    <property type="match status" value="1"/>
</dbReference>
<organism evidence="9 10">
    <name type="scientific">Globisporangium ultimum (strain ATCC 200006 / CBS 805.95 / DAOM BR144)</name>
    <name type="common">Pythium ultimum</name>
    <dbReference type="NCBI Taxonomy" id="431595"/>
    <lineage>
        <taxon>Eukaryota</taxon>
        <taxon>Sar</taxon>
        <taxon>Stramenopiles</taxon>
        <taxon>Oomycota</taxon>
        <taxon>Peronosporomycetes</taxon>
        <taxon>Pythiales</taxon>
        <taxon>Pythiaceae</taxon>
        <taxon>Globisporangium</taxon>
    </lineage>
</organism>
<dbReference type="Gene3D" id="2.70.130.10">
    <property type="entry name" value="Mannose-6-phosphate receptor binding domain"/>
    <property type="match status" value="1"/>
</dbReference>